<dbReference type="Proteomes" id="UP000007812">
    <property type="component" value="Chromosome"/>
</dbReference>
<keyword evidence="4" id="KW-0963">Cytoplasm</keyword>
<dbReference type="PATRIC" id="fig|1006006.8.peg.1197"/>
<evidence type="ECO:0000256" key="1">
    <source>
        <dbReference type="ARBA" id="ARBA00005525"/>
    </source>
</evidence>
<dbReference type="GO" id="GO:0004735">
    <property type="term" value="F:pyrroline-5-carboxylate reductase activity"/>
    <property type="evidence" value="ECO:0007669"/>
    <property type="project" value="UniProtKB-UniRule"/>
</dbReference>
<proteinExistence type="inferred from homology"/>
<dbReference type="Gene3D" id="1.10.3730.10">
    <property type="entry name" value="ProC C-terminal domain-like"/>
    <property type="match status" value="1"/>
</dbReference>
<dbReference type="STRING" id="1006006.Mcup_1201"/>
<comment type="subcellular location">
    <subcellularLocation>
        <location evidence="4">Cytoplasm</location>
    </subcellularLocation>
</comment>
<keyword evidence="10" id="KW-1185">Reference proteome</keyword>
<sequence>MKMAVLGAGTIGSLIIRSSVSMGFQVIGTGRSERTLERVRSVGAEPTSDNLKAVKCAELVVISVKPQHFSDLIRQIPSELWKGKTVVSVMAGVRIETLAKVIKDANLFRAMPNVNARVNMSTTALTGGEEGRDVVDTLFKNLGTNYWVTEDLMDVWTALIGSGPAFVSEIVDGLVLGAVASGMPREIAYSAVLDMLRGTAENLRHHKGHPIEVRDNVTTPAGTTIRGLKVIEERGVKAALIETIESSTRRASELGKVIDEKIRKEITEDHGS</sequence>
<reference evidence="9 10" key="1">
    <citation type="journal article" date="2011" name="J. Bacteriol.">
        <title>Complete genome sequence of Metallosphaera cuprina, a metal sulfide-oxidizing archaeon from a hot spring.</title>
        <authorList>
            <person name="Liu L.J."/>
            <person name="You X.Y."/>
            <person name="Zheng H."/>
            <person name="Wang S."/>
            <person name="Jiang C.Y."/>
            <person name="Liu S.J."/>
        </authorList>
    </citation>
    <scope>NUCLEOTIDE SEQUENCE [LARGE SCALE GENOMIC DNA]</scope>
    <source>
        <strain evidence="9 10">Ar-4</strain>
    </source>
</reference>
<dbReference type="EC" id="1.5.1.2" evidence="4 5"/>
<evidence type="ECO:0000256" key="5">
    <source>
        <dbReference type="NCBIfam" id="TIGR00112"/>
    </source>
</evidence>
<name>F4G3A8_METCR</name>
<organism evidence="9 10">
    <name type="scientific">Metallosphaera cuprina (strain Ar-4)</name>
    <dbReference type="NCBI Taxonomy" id="1006006"/>
    <lineage>
        <taxon>Archaea</taxon>
        <taxon>Thermoproteota</taxon>
        <taxon>Thermoprotei</taxon>
        <taxon>Sulfolobales</taxon>
        <taxon>Sulfolobaceae</taxon>
        <taxon>Metallosphaera</taxon>
    </lineage>
</organism>
<evidence type="ECO:0000313" key="10">
    <source>
        <dbReference type="Proteomes" id="UP000007812"/>
    </source>
</evidence>
<feature type="domain" description="Pyrroline-5-carboxylate reductase catalytic N-terminal" evidence="7">
    <location>
        <begin position="2"/>
        <end position="92"/>
    </location>
</feature>
<dbReference type="HAMAP" id="MF_01925">
    <property type="entry name" value="P5C_reductase"/>
    <property type="match status" value="1"/>
</dbReference>
<keyword evidence="4" id="KW-0641">Proline biosynthesis</keyword>
<dbReference type="GO" id="GO:0055129">
    <property type="term" value="P:L-proline biosynthetic process"/>
    <property type="evidence" value="ECO:0007669"/>
    <property type="project" value="UniProtKB-UniRule"/>
</dbReference>
<dbReference type="PANTHER" id="PTHR11645:SF0">
    <property type="entry name" value="PYRROLINE-5-CARBOXYLATE REDUCTASE 3"/>
    <property type="match status" value="1"/>
</dbReference>
<dbReference type="Pfam" id="PF14748">
    <property type="entry name" value="P5CR_dimer"/>
    <property type="match status" value="1"/>
</dbReference>
<gene>
    <name evidence="4" type="primary">proC</name>
    <name evidence="9" type="ordered locus">Mcup_1201</name>
</gene>
<comment type="pathway">
    <text evidence="4">Amino-acid biosynthesis; L-proline biosynthesis; L-proline from L-glutamate 5-semialdehyde: step 1/1.</text>
</comment>
<dbReference type="Pfam" id="PF03807">
    <property type="entry name" value="F420_oxidored"/>
    <property type="match status" value="1"/>
</dbReference>
<dbReference type="Gene3D" id="3.40.50.720">
    <property type="entry name" value="NAD(P)-binding Rossmann-like Domain"/>
    <property type="match status" value="1"/>
</dbReference>
<protein>
    <recommendedName>
        <fullName evidence="4 5">Pyrroline-5-carboxylate reductase</fullName>
        <shortName evidence="4">P5C reductase</shortName>
        <shortName evidence="4">P5CR</shortName>
        <ecNumber evidence="4 5">1.5.1.2</ecNumber>
    </recommendedName>
    <alternativeName>
        <fullName evidence="4">PCA reductase</fullName>
    </alternativeName>
</protein>
<dbReference type="SUPFAM" id="SSF48179">
    <property type="entry name" value="6-phosphogluconate dehydrogenase C-terminal domain-like"/>
    <property type="match status" value="1"/>
</dbReference>
<evidence type="ECO:0000256" key="4">
    <source>
        <dbReference type="HAMAP-Rule" id="MF_01925"/>
    </source>
</evidence>
<dbReference type="GO" id="GO:0005737">
    <property type="term" value="C:cytoplasm"/>
    <property type="evidence" value="ECO:0007669"/>
    <property type="project" value="UniProtKB-SubCell"/>
</dbReference>
<keyword evidence="4" id="KW-0028">Amino-acid biosynthesis</keyword>
<evidence type="ECO:0000256" key="2">
    <source>
        <dbReference type="ARBA" id="ARBA00022857"/>
    </source>
</evidence>
<dbReference type="HOGENOM" id="CLU_042344_1_2_2"/>
<dbReference type="FunFam" id="1.10.3730.10:FF:000001">
    <property type="entry name" value="Pyrroline-5-carboxylate reductase"/>
    <property type="match status" value="1"/>
</dbReference>
<dbReference type="PIRSF" id="PIRSF000193">
    <property type="entry name" value="Pyrrol-5-carb_rd"/>
    <property type="match status" value="1"/>
</dbReference>
<dbReference type="InterPro" id="IPR036291">
    <property type="entry name" value="NAD(P)-bd_dom_sf"/>
</dbReference>
<evidence type="ECO:0000313" key="9">
    <source>
        <dbReference type="EMBL" id="AEB95306.1"/>
    </source>
</evidence>
<evidence type="ECO:0000256" key="6">
    <source>
        <dbReference type="PIRSR" id="PIRSR000193-1"/>
    </source>
</evidence>
<dbReference type="KEGG" id="mcn:Mcup_1201"/>
<dbReference type="NCBIfam" id="TIGR00112">
    <property type="entry name" value="proC"/>
    <property type="match status" value="1"/>
</dbReference>
<feature type="domain" description="Pyrroline-5-carboxylate reductase dimerisation" evidence="8">
    <location>
        <begin position="150"/>
        <end position="254"/>
    </location>
</feature>
<evidence type="ECO:0000259" key="7">
    <source>
        <dbReference type="Pfam" id="PF03807"/>
    </source>
</evidence>
<comment type="function">
    <text evidence="4">Catalyzes the reduction of 1-pyrroline-5-carboxylate (PCA) to L-proline.</text>
</comment>
<dbReference type="EMBL" id="CP002656">
    <property type="protein sequence ID" value="AEB95306.1"/>
    <property type="molecule type" value="Genomic_DNA"/>
</dbReference>
<dbReference type="InterPro" id="IPR008927">
    <property type="entry name" value="6-PGluconate_DH-like_C_sf"/>
</dbReference>
<keyword evidence="2 4" id="KW-0521">NADP</keyword>
<dbReference type="eggNOG" id="arCOG00455">
    <property type="taxonomic scope" value="Archaea"/>
</dbReference>
<comment type="catalytic activity">
    <reaction evidence="4">
        <text>L-proline + NAD(+) = (S)-1-pyrroline-5-carboxylate + NADH + 2 H(+)</text>
        <dbReference type="Rhea" id="RHEA:14105"/>
        <dbReference type="ChEBI" id="CHEBI:15378"/>
        <dbReference type="ChEBI" id="CHEBI:17388"/>
        <dbReference type="ChEBI" id="CHEBI:57540"/>
        <dbReference type="ChEBI" id="CHEBI:57945"/>
        <dbReference type="ChEBI" id="CHEBI:60039"/>
        <dbReference type="EC" id="1.5.1.2"/>
    </reaction>
</comment>
<evidence type="ECO:0000259" key="8">
    <source>
        <dbReference type="Pfam" id="PF14748"/>
    </source>
</evidence>
<dbReference type="PANTHER" id="PTHR11645">
    <property type="entry name" value="PYRROLINE-5-CARBOXYLATE REDUCTASE"/>
    <property type="match status" value="1"/>
</dbReference>
<comment type="similarity">
    <text evidence="1 4">Belongs to the pyrroline-5-carboxylate reductase family.</text>
</comment>
<dbReference type="InterPro" id="IPR000304">
    <property type="entry name" value="Pyrroline-COOH_reductase"/>
</dbReference>
<accession>F4G3A8</accession>
<keyword evidence="3 4" id="KW-0560">Oxidoreductase</keyword>
<feature type="binding site" evidence="6">
    <location>
        <position position="50"/>
    </location>
    <ligand>
        <name>NADPH</name>
        <dbReference type="ChEBI" id="CHEBI:57783"/>
    </ligand>
</feature>
<dbReference type="AlphaFoldDB" id="F4G3A8"/>
<dbReference type="InterPro" id="IPR029036">
    <property type="entry name" value="P5CR_dimer"/>
</dbReference>
<dbReference type="InterPro" id="IPR028939">
    <property type="entry name" value="P5C_Rdtase_cat_N"/>
</dbReference>
<dbReference type="UniPathway" id="UPA00098">
    <property type="reaction ID" value="UER00361"/>
</dbReference>
<dbReference type="SUPFAM" id="SSF51735">
    <property type="entry name" value="NAD(P)-binding Rossmann-fold domains"/>
    <property type="match status" value="1"/>
</dbReference>
<comment type="catalytic activity">
    <reaction evidence="4">
        <text>L-proline + NADP(+) = (S)-1-pyrroline-5-carboxylate + NADPH + 2 H(+)</text>
        <dbReference type="Rhea" id="RHEA:14109"/>
        <dbReference type="ChEBI" id="CHEBI:15378"/>
        <dbReference type="ChEBI" id="CHEBI:17388"/>
        <dbReference type="ChEBI" id="CHEBI:57783"/>
        <dbReference type="ChEBI" id="CHEBI:58349"/>
        <dbReference type="ChEBI" id="CHEBI:60039"/>
        <dbReference type="EC" id="1.5.1.2"/>
    </reaction>
</comment>
<evidence type="ECO:0000256" key="3">
    <source>
        <dbReference type="ARBA" id="ARBA00023002"/>
    </source>
</evidence>